<dbReference type="AlphaFoldDB" id="A0A0S6VY01"/>
<reference evidence="1" key="1">
    <citation type="journal article" date="2015" name="PeerJ">
        <title>First genomic representation of candidate bacterial phylum KSB3 points to enhanced environmental sensing as a trigger of wastewater bulking.</title>
        <authorList>
            <person name="Sekiguchi Y."/>
            <person name="Ohashi A."/>
            <person name="Parks D.H."/>
            <person name="Yamauchi T."/>
            <person name="Tyson G.W."/>
            <person name="Hugenholtz P."/>
        </authorList>
    </citation>
    <scope>NUCLEOTIDE SEQUENCE [LARGE SCALE GENOMIC DNA]</scope>
</reference>
<dbReference type="HOGENOM" id="CLU_3040729_0_0_0"/>
<gene>
    <name evidence="1" type="ORF">U14_01393</name>
</gene>
<keyword evidence="2" id="KW-1185">Reference proteome</keyword>
<evidence type="ECO:0000313" key="2">
    <source>
        <dbReference type="Proteomes" id="UP000030700"/>
    </source>
</evidence>
<evidence type="ECO:0000313" key="1">
    <source>
        <dbReference type="EMBL" id="GAK50166.1"/>
    </source>
</evidence>
<organism evidence="1">
    <name type="scientific">Candidatus Moduliflexus flocculans</name>
    <dbReference type="NCBI Taxonomy" id="1499966"/>
    <lineage>
        <taxon>Bacteria</taxon>
        <taxon>Candidatus Moduliflexota</taxon>
        <taxon>Candidatus Moduliflexia</taxon>
        <taxon>Candidatus Moduliflexales</taxon>
        <taxon>Candidatus Moduliflexaceae</taxon>
    </lineage>
</organism>
<sequence>MTLIGLIYADFKVFNQAYSVFYFFRVLRGNYLLIKNVAKTALSLSFSPKGGERL</sequence>
<protein>
    <submittedName>
        <fullName evidence="1">Uncharacterized protein</fullName>
    </submittedName>
</protein>
<accession>A0A0S6VY01</accession>
<proteinExistence type="predicted"/>
<dbReference type="EMBL" id="DF820456">
    <property type="protein sequence ID" value="GAK50166.1"/>
    <property type="molecule type" value="Genomic_DNA"/>
</dbReference>
<dbReference type="Proteomes" id="UP000030700">
    <property type="component" value="Unassembled WGS sequence"/>
</dbReference>
<name>A0A0S6VY01_9BACT</name>
<dbReference type="STRING" id="1499966.U14_01393"/>